<dbReference type="PANTHER" id="PTHR43272:SF52">
    <property type="entry name" value="AMP-DEPENDENT SYNTHETASE_LIGASE DOMAIN-CONTAINING PROTEIN"/>
    <property type="match status" value="1"/>
</dbReference>
<organism evidence="3 4">
    <name type="scientific">Ruminiclostridium hungatei</name>
    <name type="common">Clostridium hungatei</name>
    <dbReference type="NCBI Taxonomy" id="48256"/>
    <lineage>
        <taxon>Bacteria</taxon>
        <taxon>Bacillati</taxon>
        <taxon>Bacillota</taxon>
        <taxon>Clostridia</taxon>
        <taxon>Eubacteriales</taxon>
        <taxon>Oscillospiraceae</taxon>
        <taxon>Ruminiclostridium</taxon>
    </lineage>
</organism>
<feature type="domain" description="AMP-dependent synthetase/ligase" evidence="2">
    <location>
        <begin position="18"/>
        <end position="418"/>
    </location>
</feature>
<evidence type="ECO:0000256" key="1">
    <source>
        <dbReference type="ARBA" id="ARBA00024484"/>
    </source>
</evidence>
<dbReference type="Pfam" id="PF00501">
    <property type="entry name" value="AMP-binding"/>
    <property type="match status" value="1"/>
</dbReference>
<dbReference type="Gene3D" id="3.40.50.12780">
    <property type="entry name" value="N-terminal domain of ligase-like"/>
    <property type="match status" value="1"/>
</dbReference>
<name>A0A1V4SMT4_RUMHU</name>
<dbReference type="InterPro" id="IPR000873">
    <property type="entry name" value="AMP-dep_synth/lig_dom"/>
</dbReference>
<accession>A0A1V4SMT4</accession>
<dbReference type="EC" id="6.2.1.3" evidence="3"/>
<sequence length="575" mass="64259">MDKLYSIGKVTDLKDLMEQSCSLYRNKAAFLIKGKNDDYDSISYGQFGEDIEAFGTALLKLGLNGCSIAVLGENRYEWCLSYLSVVNGVGTVVPLDKELPQEEIKNLLQRSEAAAIIFSSKHRDQVKMLKSGIPAVKYYIDMDSEINEDGILSFQQILQTGKQLVKAGDNSFASAEVDPDAGRILIFTSGTTDIAKGVMLSHGNICSNIMAVCSTVYVDSQDSSLSILPLHHTYECTLGFLAFIYSGAAISFNDSLRNLTKNLKNVKPTIMITVPLLLENIYKKVQSKLKKRRAGKLKFYLAVYLTNFLAQLFGIDLRRKVFKEIHEGFGGEMRLIIVGAASVDPKVSKFFRKIGIHVLQGYGLTECSPLVTGNRDNSFMDKSCGRPIPGVEIKILNPDKKGVGEILVKGKNVMLGYFKNEKATQKSLNNGWFYTGDLGYTDRKGFLYITGRLKNVIVTKNGKKIFPEEVESYINSNPLVQDSFVWGKYEESSGDTVVCAQILPNIEAIVQKFNEISISKDELTKILKDIVITANRKMPLYKHIKEFSVRESEFIRTTTHKIKRYVEEAQGNLTQ</sequence>
<reference evidence="3 4" key="1">
    <citation type="submission" date="2017-03" db="EMBL/GenBank/DDBJ databases">
        <title>Genome sequence of Clostridium hungatei DSM 14427.</title>
        <authorList>
            <person name="Poehlein A."/>
            <person name="Daniel R."/>
        </authorList>
    </citation>
    <scope>NUCLEOTIDE SEQUENCE [LARGE SCALE GENOMIC DNA]</scope>
    <source>
        <strain evidence="3 4">DSM 14427</strain>
    </source>
</reference>
<dbReference type="Proteomes" id="UP000191554">
    <property type="component" value="Unassembled WGS sequence"/>
</dbReference>
<dbReference type="EMBL" id="MZGX01000005">
    <property type="protein sequence ID" value="OPX45113.1"/>
    <property type="molecule type" value="Genomic_DNA"/>
</dbReference>
<comment type="caution">
    <text evidence="3">The sequence shown here is derived from an EMBL/GenBank/DDBJ whole genome shotgun (WGS) entry which is preliminary data.</text>
</comment>
<dbReference type="SUPFAM" id="SSF56801">
    <property type="entry name" value="Acetyl-CoA synthetase-like"/>
    <property type="match status" value="1"/>
</dbReference>
<proteinExistence type="predicted"/>
<dbReference type="Pfam" id="PF23562">
    <property type="entry name" value="AMP-binding_C_3"/>
    <property type="match status" value="1"/>
</dbReference>
<comment type="catalytic activity">
    <reaction evidence="1">
        <text>a long-chain fatty acid + ATP + CoA = a long-chain fatty acyl-CoA + AMP + diphosphate</text>
        <dbReference type="Rhea" id="RHEA:15421"/>
        <dbReference type="ChEBI" id="CHEBI:30616"/>
        <dbReference type="ChEBI" id="CHEBI:33019"/>
        <dbReference type="ChEBI" id="CHEBI:57287"/>
        <dbReference type="ChEBI" id="CHEBI:57560"/>
        <dbReference type="ChEBI" id="CHEBI:83139"/>
        <dbReference type="ChEBI" id="CHEBI:456215"/>
        <dbReference type="EC" id="6.2.1.3"/>
    </reaction>
    <physiologicalReaction direction="left-to-right" evidence="1">
        <dbReference type="Rhea" id="RHEA:15422"/>
    </physiologicalReaction>
</comment>
<dbReference type="RefSeq" id="WP_080063455.1">
    <property type="nucleotide sequence ID" value="NZ_MZGX01000005.1"/>
</dbReference>
<keyword evidence="3" id="KW-0436">Ligase</keyword>
<protein>
    <submittedName>
        <fullName evidence="3">Long-chain-fatty-acid--CoA ligase FadD15</fullName>
        <ecNumber evidence="3">6.2.1.3</ecNumber>
    </submittedName>
</protein>
<dbReference type="Gene3D" id="3.30.300.30">
    <property type="match status" value="1"/>
</dbReference>
<evidence type="ECO:0000259" key="2">
    <source>
        <dbReference type="Pfam" id="PF00501"/>
    </source>
</evidence>
<gene>
    <name evidence="3" type="ORF">CLHUN_10000</name>
</gene>
<dbReference type="GO" id="GO:0016020">
    <property type="term" value="C:membrane"/>
    <property type="evidence" value="ECO:0007669"/>
    <property type="project" value="TreeGrafter"/>
</dbReference>
<dbReference type="InterPro" id="IPR045851">
    <property type="entry name" value="AMP-bd_C_sf"/>
</dbReference>
<evidence type="ECO:0000313" key="4">
    <source>
        <dbReference type="Proteomes" id="UP000191554"/>
    </source>
</evidence>
<dbReference type="STRING" id="48256.CLHUN_10000"/>
<dbReference type="InterPro" id="IPR042099">
    <property type="entry name" value="ANL_N_sf"/>
</dbReference>
<keyword evidence="4" id="KW-1185">Reference proteome</keyword>
<dbReference type="AlphaFoldDB" id="A0A1V4SMT4"/>
<dbReference type="GO" id="GO:0004467">
    <property type="term" value="F:long-chain fatty acid-CoA ligase activity"/>
    <property type="evidence" value="ECO:0007669"/>
    <property type="project" value="UniProtKB-EC"/>
</dbReference>
<evidence type="ECO:0000313" key="3">
    <source>
        <dbReference type="EMBL" id="OPX45113.1"/>
    </source>
</evidence>
<dbReference type="PANTHER" id="PTHR43272">
    <property type="entry name" value="LONG-CHAIN-FATTY-ACID--COA LIGASE"/>
    <property type="match status" value="1"/>
</dbReference>
<dbReference type="OrthoDB" id="9778383at2"/>